<dbReference type="Proteomes" id="UP000028022">
    <property type="component" value="Unassembled WGS sequence"/>
</dbReference>
<keyword evidence="1" id="KW-1133">Transmembrane helix</keyword>
<organism evidence="2 3">
    <name type="scientific">Streptococcus mitis</name>
    <dbReference type="NCBI Taxonomy" id="28037"/>
    <lineage>
        <taxon>Bacteria</taxon>
        <taxon>Bacillati</taxon>
        <taxon>Bacillota</taxon>
        <taxon>Bacilli</taxon>
        <taxon>Lactobacillales</taxon>
        <taxon>Streptococcaceae</taxon>
        <taxon>Streptococcus</taxon>
        <taxon>Streptococcus mitis group</taxon>
    </lineage>
</organism>
<gene>
    <name evidence="2" type="ORF">SK608_1558</name>
</gene>
<keyword evidence="1" id="KW-0472">Membrane</keyword>
<protein>
    <submittedName>
        <fullName evidence="2">Uncharacterized protein</fullName>
    </submittedName>
</protein>
<accession>A0A081QW15</accession>
<dbReference type="EMBL" id="JPFZ01000010">
    <property type="protein sequence ID" value="KEQ47138.1"/>
    <property type="molecule type" value="Genomic_DNA"/>
</dbReference>
<dbReference type="AlphaFoldDB" id="A0A081QW15"/>
<sequence length="71" mass="8300">MKKVRDDEESVLWSLLVIGIALLFCVLLQVYVGMDRPLIQPVRHGSIVKTDQKQVYLPELIQSWFDKEENK</sequence>
<comment type="caution">
    <text evidence="2">The sequence shown here is derived from an EMBL/GenBank/DDBJ whole genome shotgun (WGS) entry which is preliminary data.</text>
</comment>
<evidence type="ECO:0000256" key="1">
    <source>
        <dbReference type="SAM" id="Phobius"/>
    </source>
</evidence>
<name>A0A081QW15_STRMT</name>
<reference evidence="2 3" key="1">
    <citation type="submission" date="2014-05" db="EMBL/GenBank/DDBJ databases">
        <authorList>
            <person name="Daugherty S.C."/>
            <person name="Tallon L.J."/>
            <person name="Sadzewicz L."/>
            <person name="Kilian M."/>
            <person name="Tettelin H."/>
        </authorList>
    </citation>
    <scope>NUCLEOTIDE SEQUENCE [LARGE SCALE GENOMIC DNA]</scope>
    <source>
        <strain evidence="2 3">SK608</strain>
    </source>
</reference>
<feature type="transmembrane region" description="Helical" evidence="1">
    <location>
        <begin position="12"/>
        <end position="34"/>
    </location>
</feature>
<evidence type="ECO:0000313" key="3">
    <source>
        <dbReference type="Proteomes" id="UP000028022"/>
    </source>
</evidence>
<proteinExistence type="predicted"/>
<evidence type="ECO:0000313" key="2">
    <source>
        <dbReference type="EMBL" id="KEQ47138.1"/>
    </source>
</evidence>
<keyword evidence="1" id="KW-0812">Transmembrane</keyword>